<protein>
    <recommendedName>
        <fullName evidence="4">Lipoprotein</fullName>
    </recommendedName>
</protein>
<dbReference type="PROSITE" id="PS51257">
    <property type="entry name" value="PROKAR_LIPOPROTEIN"/>
    <property type="match status" value="1"/>
</dbReference>
<accession>A0A7C9HMN2</accession>
<feature type="chain" id="PRO_5028986615" description="Lipoprotein" evidence="1">
    <location>
        <begin position="27"/>
        <end position="200"/>
    </location>
</feature>
<comment type="caution">
    <text evidence="2">The sequence shown here is derived from an EMBL/GenBank/DDBJ whole genome shotgun (WGS) entry which is preliminary data.</text>
</comment>
<organism evidence="2 3">
    <name type="scientific">Prevotella vespertina</name>
    <dbReference type="NCBI Taxonomy" id="2608404"/>
    <lineage>
        <taxon>Bacteria</taxon>
        <taxon>Pseudomonadati</taxon>
        <taxon>Bacteroidota</taxon>
        <taxon>Bacteroidia</taxon>
        <taxon>Bacteroidales</taxon>
        <taxon>Prevotellaceae</taxon>
        <taxon>Prevotella</taxon>
    </lineage>
</organism>
<reference evidence="2 3" key="1">
    <citation type="submission" date="2019-09" db="EMBL/GenBank/DDBJ databases">
        <title>Prevotella A2879 sp. nov., isolated from an abscess of a patient.</title>
        <authorList>
            <person name="Buhl M."/>
            <person name="Oberhettinger P."/>
        </authorList>
    </citation>
    <scope>NUCLEOTIDE SEQUENCE [LARGE SCALE GENOMIC DNA]</scope>
    <source>
        <strain evidence="2 3">A2879</strain>
    </source>
</reference>
<dbReference type="EMBL" id="VVIQ01000006">
    <property type="protein sequence ID" value="MUL28031.1"/>
    <property type="molecule type" value="Genomic_DNA"/>
</dbReference>
<keyword evidence="3" id="KW-1185">Reference proteome</keyword>
<sequence length="200" mass="22419">MNKGKPMKEILKCVVFMILLSFSSCGDNFDYEYSNYHPYFTFNNDTHRDPILATAMNALSPGVFCIIKSSYTSGRYCFQFENNQGLRSSAPVWFDGIDLRLESWKHVGMNNGLIVGYGNLDNPAVFFAYDLQCPNCFDLRELPLRNYELTINNTGIATCNHCHRKYNLNTGGNIVSGGSGKKLTRYRANSTGPFGVLGVS</sequence>
<gene>
    <name evidence="2" type="ORF">F0475_06895</name>
</gene>
<evidence type="ECO:0008006" key="4">
    <source>
        <dbReference type="Google" id="ProtNLM"/>
    </source>
</evidence>
<dbReference type="Proteomes" id="UP000482295">
    <property type="component" value="Unassembled WGS sequence"/>
</dbReference>
<feature type="signal peptide" evidence="1">
    <location>
        <begin position="1"/>
        <end position="26"/>
    </location>
</feature>
<name>A0A7C9HMN2_9BACT</name>
<evidence type="ECO:0000256" key="1">
    <source>
        <dbReference type="SAM" id="SignalP"/>
    </source>
</evidence>
<keyword evidence="1" id="KW-0732">Signal</keyword>
<proteinExistence type="predicted"/>
<evidence type="ECO:0000313" key="3">
    <source>
        <dbReference type="Proteomes" id="UP000482295"/>
    </source>
</evidence>
<evidence type="ECO:0000313" key="2">
    <source>
        <dbReference type="EMBL" id="MUL28031.1"/>
    </source>
</evidence>
<dbReference type="AlphaFoldDB" id="A0A7C9HMN2"/>